<feature type="transmembrane region" description="Helical" evidence="8">
    <location>
        <begin position="104"/>
        <end position="122"/>
    </location>
</feature>
<dbReference type="PROSITE" id="PS00237">
    <property type="entry name" value="G_PROTEIN_RECEP_F1_1"/>
    <property type="match status" value="1"/>
</dbReference>
<evidence type="ECO:0000256" key="3">
    <source>
        <dbReference type="ARBA" id="ARBA00022989"/>
    </source>
</evidence>
<evidence type="ECO:0000313" key="11">
    <source>
        <dbReference type="Proteomes" id="UP000270094"/>
    </source>
</evidence>
<dbReference type="InterPro" id="IPR000276">
    <property type="entry name" value="GPCR_Rhodpsn"/>
</dbReference>
<keyword evidence="2 8" id="KW-0812">Transmembrane</keyword>
<organism evidence="10 11">
    <name type="scientific">Strongylus vulgaris</name>
    <name type="common">Blood worm</name>
    <dbReference type="NCBI Taxonomy" id="40348"/>
    <lineage>
        <taxon>Eukaryota</taxon>
        <taxon>Metazoa</taxon>
        <taxon>Ecdysozoa</taxon>
        <taxon>Nematoda</taxon>
        <taxon>Chromadorea</taxon>
        <taxon>Rhabditida</taxon>
        <taxon>Rhabditina</taxon>
        <taxon>Rhabditomorpha</taxon>
        <taxon>Strongyloidea</taxon>
        <taxon>Strongylidae</taxon>
        <taxon>Strongylus</taxon>
    </lineage>
</organism>
<dbReference type="PANTHER" id="PTHR24235:SF29">
    <property type="entry name" value="GH23382P"/>
    <property type="match status" value="1"/>
</dbReference>
<dbReference type="PANTHER" id="PTHR24235">
    <property type="entry name" value="NEUROPEPTIDE Y RECEPTOR"/>
    <property type="match status" value="1"/>
</dbReference>
<dbReference type="SUPFAM" id="SSF81321">
    <property type="entry name" value="Family A G protein-coupled receptor-like"/>
    <property type="match status" value="1"/>
</dbReference>
<dbReference type="GO" id="GO:0042923">
    <property type="term" value="F:neuropeptide binding"/>
    <property type="evidence" value="ECO:0007669"/>
    <property type="project" value="TreeGrafter"/>
</dbReference>
<feature type="transmembrane region" description="Helical" evidence="8">
    <location>
        <begin position="7"/>
        <end position="26"/>
    </location>
</feature>
<evidence type="ECO:0000256" key="8">
    <source>
        <dbReference type="SAM" id="Phobius"/>
    </source>
</evidence>
<evidence type="ECO:0000256" key="5">
    <source>
        <dbReference type="ARBA" id="ARBA00023136"/>
    </source>
</evidence>
<evidence type="ECO:0000256" key="6">
    <source>
        <dbReference type="ARBA" id="ARBA00023170"/>
    </source>
</evidence>
<dbReference type="GO" id="GO:0043005">
    <property type="term" value="C:neuron projection"/>
    <property type="evidence" value="ECO:0007669"/>
    <property type="project" value="TreeGrafter"/>
</dbReference>
<keyword evidence="5 8" id="KW-0472">Membrane</keyword>
<evidence type="ECO:0000256" key="7">
    <source>
        <dbReference type="ARBA" id="ARBA00023224"/>
    </source>
</evidence>
<reference evidence="10 11" key="1">
    <citation type="submission" date="2018-11" db="EMBL/GenBank/DDBJ databases">
        <authorList>
            <consortium name="Pathogen Informatics"/>
        </authorList>
    </citation>
    <scope>NUCLEOTIDE SEQUENCE [LARGE SCALE GENOMIC DNA]</scope>
</reference>
<dbReference type="OrthoDB" id="9046662at2759"/>
<accession>A0A3P7LF73</accession>
<dbReference type="GO" id="GO:0008188">
    <property type="term" value="F:neuropeptide receptor activity"/>
    <property type="evidence" value="ECO:0007669"/>
    <property type="project" value="TreeGrafter"/>
</dbReference>
<keyword evidence="11" id="KW-1185">Reference proteome</keyword>
<evidence type="ECO:0000256" key="1">
    <source>
        <dbReference type="ARBA" id="ARBA00004141"/>
    </source>
</evidence>
<keyword evidence="7" id="KW-0807">Transducer</keyword>
<gene>
    <name evidence="10" type="ORF">SVUK_LOCUS16233</name>
</gene>
<dbReference type="AlphaFoldDB" id="A0A3P7LF73"/>
<dbReference type="Pfam" id="PF00001">
    <property type="entry name" value="7tm_1"/>
    <property type="match status" value="1"/>
</dbReference>
<sequence>MFILNLALADLIVCIFSLPITPITSINKNWYFGEQMCHSLPWIQGASVFVAAFSLTLIAIDRYFMVVTPHRKRMTPVAEKRQPSLPLLNHIAIRVILHFQQARFVMICLWLMAVLITFPYSWYMALVEYEGLCGKFCTEAWPNERIRR</sequence>
<keyword evidence="3 8" id="KW-1133">Transmembrane helix</keyword>
<dbReference type="Gene3D" id="1.20.1070.10">
    <property type="entry name" value="Rhodopsin 7-helix transmembrane proteins"/>
    <property type="match status" value="1"/>
</dbReference>
<evidence type="ECO:0000256" key="4">
    <source>
        <dbReference type="ARBA" id="ARBA00023040"/>
    </source>
</evidence>
<evidence type="ECO:0000313" key="10">
    <source>
        <dbReference type="EMBL" id="VDM81235.1"/>
    </source>
</evidence>
<feature type="domain" description="G-protein coupled receptors family 1 profile" evidence="9">
    <location>
        <begin position="1"/>
        <end position="148"/>
    </location>
</feature>
<feature type="transmembrane region" description="Helical" evidence="8">
    <location>
        <begin position="46"/>
        <end position="64"/>
    </location>
</feature>
<proteinExistence type="predicted"/>
<protein>
    <recommendedName>
        <fullName evidence="9">G-protein coupled receptors family 1 profile domain-containing protein</fullName>
    </recommendedName>
</protein>
<name>A0A3P7LF73_STRVU</name>
<dbReference type="InterPro" id="IPR017452">
    <property type="entry name" value="GPCR_Rhodpsn_7TM"/>
</dbReference>
<comment type="subcellular location">
    <subcellularLocation>
        <location evidence="1">Membrane</location>
        <topology evidence="1">Multi-pass membrane protein</topology>
    </subcellularLocation>
</comment>
<keyword evidence="6" id="KW-0675">Receptor</keyword>
<evidence type="ECO:0000259" key="9">
    <source>
        <dbReference type="PROSITE" id="PS50262"/>
    </source>
</evidence>
<dbReference type="PROSITE" id="PS50262">
    <property type="entry name" value="G_PROTEIN_RECEP_F1_2"/>
    <property type="match status" value="1"/>
</dbReference>
<dbReference type="GO" id="GO:0005886">
    <property type="term" value="C:plasma membrane"/>
    <property type="evidence" value="ECO:0007669"/>
    <property type="project" value="TreeGrafter"/>
</dbReference>
<dbReference type="Proteomes" id="UP000270094">
    <property type="component" value="Unassembled WGS sequence"/>
</dbReference>
<evidence type="ECO:0000256" key="2">
    <source>
        <dbReference type="ARBA" id="ARBA00022692"/>
    </source>
</evidence>
<dbReference type="EMBL" id="UYYB01111946">
    <property type="protein sequence ID" value="VDM81235.1"/>
    <property type="molecule type" value="Genomic_DNA"/>
</dbReference>
<keyword evidence="4" id="KW-0297">G-protein coupled receptor</keyword>